<dbReference type="SMART" id="SM00228">
    <property type="entry name" value="PDZ"/>
    <property type="match status" value="2"/>
</dbReference>
<dbReference type="InterPro" id="IPR004387">
    <property type="entry name" value="Pept_M50_Zn"/>
</dbReference>
<comment type="subcellular location">
    <subcellularLocation>
        <location evidence="2">Membrane</location>
        <topology evidence="2">Multi-pass membrane protein</topology>
    </subcellularLocation>
</comment>
<feature type="transmembrane region" description="Helical" evidence="11">
    <location>
        <begin position="375"/>
        <end position="395"/>
    </location>
</feature>
<dbReference type="CDD" id="cd06163">
    <property type="entry name" value="S2P-M50_PDZ_RseP-like"/>
    <property type="match status" value="1"/>
</dbReference>
<dbReference type="EC" id="3.4.24.-" evidence="11"/>
<dbReference type="RefSeq" id="WP_306760674.1">
    <property type="nucleotide sequence ID" value="NZ_CP118224.1"/>
</dbReference>
<keyword evidence="7 11" id="KW-0862">Zinc</keyword>
<gene>
    <name evidence="13" type="primary">rseP</name>
    <name evidence="13" type="ORF">PU634_10155</name>
</gene>
<dbReference type="PANTHER" id="PTHR42837:SF2">
    <property type="entry name" value="MEMBRANE METALLOPROTEASE ARASP2, CHLOROPLASTIC-RELATED"/>
    <property type="match status" value="1"/>
</dbReference>
<dbReference type="InterPro" id="IPR001478">
    <property type="entry name" value="PDZ"/>
</dbReference>
<dbReference type="NCBIfam" id="NF008046">
    <property type="entry name" value="PRK10779.1"/>
    <property type="match status" value="1"/>
</dbReference>
<sequence>MTEILWNLGAFIIALGILVAVHEYGHFWVARRNGVRVERFSIGFGKPIWRKTGRDGTEYVVAMIPLGGYVKMLDGRVDEVPPELADQAFNNKSVWARMAIVVAGPMANFLFAVFAFWLMFLIGVPSVKPVVRDVTAESPAALAGIQPGMQITAINGNDILTWEDVNFALIGQIGAEQTTLVVQTDSGRQQQLTVPLARWQFDPDSESPITALGLVPEGPLATLTLEQVMKGSAGEQAGLLPGDTLLSANGEPLSDWAQFVTLVQSSPEQPMELVVRRHGQSLDLVLTPALLETDDRAIGYVGLAPQVTPVDDRYRFELSYGPLQALWEGAERTWELTVLTFQMIGKLLTGIVSVDNLSGPISIAKGAGASAGFGLVYFFSFMALVSVNLGIINLLPLPVLDGGHLLFYGVEAITGRPVPERVQELGYRIGAALLILLMGLALFNDIGRL</sequence>
<evidence type="ECO:0000256" key="7">
    <source>
        <dbReference type="ARBA" id="ARBA00022833"/>
    </source>
</evidence>
<feature type="transmembrane region" description="Helical" evidence="11">
    <location>
        <begin position="94"/>
        <end position="122"/>
    </location>
</feature>
<keyword evidence="4 13" id="KW-0645">Protease</keyword>
<dbReference type="InterPro" id="IPR036034">
    <property type="entry name" value="PDZ_sf"/>
</dbReference>
<dbReference type="KEGG" id="ope:PU634_10155"/>
<dbReference type="CDD" id="cd23082">
    <property type="entry name" value="cpPDZ1_EcRseP-like"/>
    <property type="match status" value="1"/>
</dbReference>
<dbReference type="Proteomes" id="UP001223802">
    <property type="component" value="Chromosome"/>
</dbReference>
<reference evidence="13 14" key="1">
    <citation type="submission" date="2023-02" db="EMBL/GenBank/DDBJ databases">
        <title>Complete genome sequence of a novel bacterium Oceanimonas sp. NTOU-MSR1 isolated from marine coast sediment.</title>
        <authorList>
            <person name="Yang H.-T."/>
            <person name="Chen Y.-L."/>
            <person name="Ho Y.-N."/>
        </authorList>
    </citation>
    <scope>NUCLEOTIDE SEQUENCE [LARGE SCALE GENOMIC DNA]</scope>
    <source>
        <strain evidence="13 14">NTOU-MSR1</strain>
    </source>
</reference>
<accession>A0AA50KL24</accession>
<feature type="transmembrane region" description="Helical" evidence="11">
    <location>
        <begin position="425"/>
        <end position="443"/>
    </location>
</feature>
<evidence type="ECO:0000313" key="13">
    <source>
        <dbReference type="EMBL" id="WMC09478.1"/>
    </source>
</evidence>
<dbReference type="Pfam" id="PF02163">
    <property type="entry name" value="Peptidase_M50"/>
    <property type="match status" value="1"/>
</dbReference>
<evidence type="ECO:0000256" key="1">
    <source>
        <dbReference type="ARBA" id="ARBA00001947"/>
    </source>
</evidence>
<dbReference type="SUPFAM" id="SSF50156">
    <property type="entry name" value="PDZ domain-like"/>
    <property type="match status" value="2"/>
</dbReference>
<proteinExistence type="inferred from homology"/>
<evidence type="ECO:0000256" key="11">
    <source>
        <dbReference type="RuleBase" id="RU362031"/>
    </source>
</evidence>
<evidence type="ECO:0000256" key="10">
    <source>
        <dbReference type="ARBA" id="ARBA00023136"/>
    </source>
</evidence>
<dbReference type="PANTHER" id="PTHR42837">
    <property type="entry name" value="REGULATOR OF SIGMA-E PROTEASE RSEP"/>
    <property type="match status" value="1"/>
</dbReference>
<keyword evidence="14" id="KW-1185">Reference proteome</keyword>
<evidence type="ECO:0000256" key="6">
    <source>
        <dbReference type="ARBA" id="ARBA00022801"/>
    </source>
</evidence>
<keyword evidence="5 11" id="KW-0812">Transmembrane</keyword>
<dbReference type="InterPro" id="IPR041489">
    <property type="entry name" value="PDZ_6"/>
</dbReference>
<dbReference type="GO" id="GO:0046872">
    <property type="term" value="F:metal ion binding"/>
    <property type="evidence" value="ECO:0007669"/>
    <property type="project" value="UniProtKB-KW"/>
</dbReference>
<name>A0AA50KL24_9GAMM</name>
<dbReference type="EMBL" id="CP118224">
    <property type="protein sequence ID" value="WMC09478.1"/>
    <property type="molecule type" value="Genomic_DNA"/>
</dbReference>
<evidence type="ECO:0000256" key="9">
    <source>
        <dbReference type="ARBA" id="ARBA00023049"/>
    </source>
</evidence>
<feature type="transmembrane region" description="Helical" evidence="11">
    <location>
        <begin position="6"/>
        <end position="29"/>
    </location>
</feature>
<dbReference type="InterPro" id="IPR008915">
    <property type="entry name" value="Peptidase_M50"/>
</dbReference>
<dbReference type="NCBIfam" id="TIGR00054">
    <property type="entry name" value="RIP metalloprotease RseP"/>
    <property type="match status" value="1"/>
</dbReference>
<comment type="similarity">
    <text evidence="3 11">Belongs to the peptidase M50B family.</text>
</comment>
<dbReference type="GO" id="GO:0006508">
    <property type="term" value="P:proteolysis"/>
    <property type="evidence" value="ECO:0007669"/>
    <property type="project" value="UniProtKB-KW"/>
</dbReference>
<protein>
    <recommendedName>
        <fullName evidence="11">Zinc metalloprotease</fullName>
        <ecNumber evidence="11">3.4.24.-</ecNumber>
    </recommendedName>
</protein>
<evidence type="ECO:0000256" key="3">
    <source>
        <dbReference type="ARBA" id="ARBA00007931"/>
    </source>
</evidence>
<organism evidence="13 14">
    <name type="scientific">Oceanimonas pelagia</name>
    <dbReference type="NCBI Taxonomy" id="3028314"/>
    <lineage>
        <taxon>Bacteria</taxon>
        <taxon>Pseudomonadati</taxon>
        <taxon>Pseudomonadota</taxon>
        <taxon>Gammaproteobacteria</taxon>
        <taxon>Aeromonadales</taxon>
        <taxon>Aeromonadaceae</taxon>
        <taxon>Oceanimonas</taxon>
    </lineage>
</organism>
<evidence type="ECO:0000256" key="5">
    <source>
        <dbReference type="ARBA" id="ARBA00022692"/>
    </source>
</evidence>
<keyword evidence="8 11" id="KW-1133">Transmembrane helix</keyword>
<dbReference type="GO" id="GO:0004222">
    <property type="term" value="F:metalloendopeptidase activity"/>
    <property type="evidence" value="ECO:0007669"/>
    <property type="project" value="InterPro"/>
</dbReference>
<evidence type="ECO:0000313" key="14">
    <source>
        <dbReference type="Proteomes" id="UP001223802"/>
    </source>
</evidence>
<keyword evidence="10 11" id="KW-0472">Membrane</keyword>
<evidence type="ECO:0000256" key="2">
    <source>
        <dbReference type="ARBA" id="ARBA00004141"/>
    </source>
</evidence>
<comment type="cofactor">
    <cofactor evidence="1 11">
        <name>Zn(2+)</name>
        <dbReference type="ChEBI" id="CHEBI:29105"/>
    </cofactor>
</comment>
<evidence type="ECO:0000256" key="4">
    <source>
        <dbReference type="ARBA" id="ARBA00022670"/>
    </source>
</evidence>
<feature type="domain" description="PDZ" evidence="12">
    <location>
        <begin position="116"/>
        <end position="186"/>
    </location>
</feature>
<keyword evidence="9 11" id="KW-0482">Metalloprotease</keyword>
<dbReference type="AlphaFoldDB" id="A0AA50KL24"/>
<feature type="domain" description="PDZ" evidence="12">
    <location>
        <begin position="210"/>
        <end position="279"/>
    </location>
</feature>
<evidence type="ECO:0000259" key="12">
    <source>
        <dbReference type="SMART" id="SM00228"/>
    </source>
</evidence>
<evidence type="ECO:0000256" key="8">
    <source>
        <dbReference type="ARBA" id="ARBA00022989"/>
    </source>
</evidence>
<dbReference type="Gene3D" id="2.30.42.10">
    <property type="match status" value="2"/>
</dbReference>
<dbReference type="Pfam" id="PF17820">
    <property type="entry name" value="PDZ_6"/>
    <property type="match status" value="2"/>
</dbReference>
<keyword evidence="6 11" id="KW-0378">Hydrolase</keyword>
<dbReference type="GO" id="GO:0016020">
    <property type="term" value="C:membrane"/>
    <property type="evidence" value="ECO:0007669"/>
    <property type="project" value="UniProtKB-SubCell"/>
</dbReference>
<keyword evidence="11" id="KW-0479">Metal-binding</keyword>